<dbReference type="AlphaFoldDB" id="A0A0F9ESS7"/>
<reference evidence="1" key="1">
    <citation type="journal article" date="2015" name="Nature">
        <title>Complex archaea that bridge the gap between prokaryotes and eukaryotes.</title>
        <authorList>
            <person name="Spang A."/>
            <person name="Saw J.H."/>
            <person name="Jorgensen S.L."/>
            <person name="Zaremba-Niedzwiedzka K."/>
            <person name="Martijn J."/>
            <person name="Lind A.E."/>
            <person name="van Eijk R."/>
            <person name="Schleper C."/>
            <person name="Guy L."/>
            <person name="Ettema T.J."/>
        </authorList>
    </citation>
    <scope>NUCLEOTIDE SEQUENCE</scope>
</reference>
<evidence type="ECO:0008006" key="2">
    <source>
        <dbReference type="Google" id="ProtNLM"/>
    </source>
</evidence>
<organism evidence="1">
    <name type="scientific">marine sediment metagenome</name>
    <dbReference type="NCBI Taxonomy" id="412755"/>
    <lineage>
        <taxon>unclassified sequences</taxon>
        <taxon>metagenomes</taxon>
        <taxon>ecological metagenomes</taxon>
    </lineage>
</organism>
<comment type="caution">
    <text evidence="1">The sequence shown here is derived from an EMBL/GenBank/DDBJ whole genome shotgun (WGS) entry which is preliminary data.</text>
</comment>
<protein>
    <recommendedName>
        <fullName evidence="2">Right handed beta helix domain-containing protein</fullName>
    </recommendedName>
</protein>
<gene>
    <name evidence="1" type="ORF">LCGC14_2330170</name>
</gene>
<sequence>MNTTLAPTYSKNIAIYGIDSRNQAVISNSHASATHVLKFTGWCSVNNIQIDQGINEIGIEIDGVSANGSRLRKLFFDCASLTSAADAILLDNSVSLVNIYDIHIEGETTNTTGIHLNGANSCCIKNILIEAVLLAIHLDHADDDNNHFDFIEMDDAVGGIQIDNAGSTNNHFRNLHFHNATTKISNSGTSTHFDEITSDFEEIKILPETANAGISVVSKNVQDTYADNYTQLDDGSSFTKPFKILLNGISDN</sequence>
<accession>A0A0F9ESS7</accession>
<proteinExistence type="predicted"/>
<evidence type="ECO:0000313" key="1">
    <source>
        <dbReference type="EMBL" id="KKL47975.1"/>
    </source>
</evidence>
<name>A0A0F9ESS7_9ZZZZ</name>
<dbReference type="EMBL" id="LAZR01033474">
    <property type="protein sequence ID" value="KKL47975.1"/>
    <property type="molecule type" value="Genomic_DNA"/>
</dbReference>